<sequence>MTRSIGLAALALVLTGGVALAAMLPQEPSEAVDTSLLKPLFSEEFNNGRLDPKRWTQGEPNDPVTERTIPTNAERQVYLSPDWLDLGIQPVSIRNGALTITARAMTAAERAVVAANVAGLPPAQQTPALAELSYVSGRVMTRNRFAQRYGYFETRLRYSPGRGIWPAVWLLPADRGWPPEIDIMEGLGHEPAVAYQTIHSATQERQGIKVNLKASDSGYHRFGVMWGPETIETFVDGERTGTFPTPSDAHKPMYLIVNLAVGGHWPGYPDAATRFPATMDVDYIRVWRHPGR</sequence>
<name>A0A285QI07_9SPHN</name>
<dbReference type="EMBL" id="OBMI01000001">
    <property type="protein sequence ID" value="SOB81114.1"/>
    <property type="molecule type" value="Genomic_DNA"/>
</dbReference>
<dbReference type="Gene3D" id="2.60.120.200">
    <property type="match status" value="1"/>
</dbReference>
<evidence type="ECO:0000259" key="3">
    <source>
        <dbReference type="PROSITE" id="PS51762"/>
    </source>
</evidence>
<accession>A0A285QI07</accession>
<comment type="similarity">
    <text evidence="1">Belongs to the glycosyl hydrolase 16 family.</text>
</comment>
<dbReference type="InterPro" id="IPR050546">
    <property type="entry name" value="Glycosyl_Hydrlase_16"/>
</dbReference>
<dbReference type="InterPro" id="IPR013320">
    <property type="entry name" value="ConA-like_dom_sf"/>
</dbReference>
<organism evidence="4 5">
    <name type="scientific">Sphingomonas guangdongensis</name>
    <dbReference type="NCBI Taxonomy" id="1141890"/>
    <lineage>
        <taxon>Bacteria</taxon>
        <taxon>Pseudomonadati</taxon>
        <taxon>Pseudomonadota</taxon>
        <taxon>Alphaproteobacteria</taxon>
        <taxon>Sphingomonadales</taxon>
        <taxon>Sphingomonadaceae</taxon>
        <taxon>Sphingomonas</taxon>
    </lineage>
</organism>
<feature type="chain" id="PRO_5012312401" evidence="2">
    <location>
        <begin position="22"/>
        <end position="292"/>
    </location>
</feature>
<dbReference type="SUPFAM" id="SSF49899">
    <property type="entry name" value="Concanavalin A-like lectins/glucanases"/>
    <property type="match status" value="1"/>
</dbReference>
<feature type="signal peptide" evidence="2">
    <location>
        <begin position="1"/>
        <end position="21"/>
    </location>
</feature>
<dbReference type="PANTHER" id="PTHR10963:SF55">
    <property type="entry name" value="GLYCOSIDE HYDROLASE FAMILY 16 PROTEIN"/>
    <property type="match status" value="1"/>
</dbReference>
<feature type="domain" description="GH16" evidence="3">
    <location>
        <begin position="22"/>
        <end position="292"/>
    </location>
</feature>
<gene>
    <name evidence="4" type="ORF">SAMN06297144_1404</name>
</gene>
<dbReference type="InterPro" id="IPR000757">
    <property type="entry name" value="Beta-glucanase-like"/>
</dbReference>
<dbReference type="PANTHER" id="PTHR10963">
    <property type="entry name" value="GLYCOSYL HYDROLASE-RELATED"/>
    <property type="match status" value="1"/>
</dbReference>
<dbReference type="AlphaFoldDB" id="A0A285QI07"/>
<evidence type="ECO:0000313" key="5">
    <source>
        <dbReference type="Proteomes" id="UP000219494"/>
    </source>
</evidence>
<keyword evidence="4" id="KW-0378">Hydrolase</keyword>
<evidence type="ECO:0000256" key="2">
    <source>
        <dbReference type="SAM" id="SignalP"/>
    </source>
</evidence>
<evidence type="ECO:0000256" key="1">
    <source>
        <dbReference type="ARBA" id="ARBA00006865"/>
    </source>
</evidence>
<protein>
    <submittedName>
        <fullName evidence="4">Glycosyl hydrolases family 16</fullName>
    </submittedName>
</protein>
<evidence type="ECO:0000313" key="4">
    <source>
        <dbReference type="EMBL" id="SOB81114.1"/>
    </source>
</evidence>
<proteinExistence type="inferred from homology"/>
<dbReference type="Pfam" id="PF00722">
    <property type="entry name" value="Glyco_hydro_16"/>
    <property type="match status" value="1"/>
</dbReference>
<reference evidence="4 5" key="1">
    <citation type="submission" date="2017-07" db="EMBL/GenBank/DDBJ databases">
        <authorList>
            <person name="Sun Z.S."/>
            <person name="Albrecht U."/>
            <person name="Echele G."/>
            <person name="Lee C.C."/>
        </authorList>
    </citation>
    <scope>NUCLEOTIDE SEQUENCE [LARGE SCALE GENOMIC DNA]</scope>
    <source>
        <strain evidence="4 5">CGMCC 1.12672</strain>
    </source>
</reference>
<dbReference type="CDD" id="cd08023">
    <property type="entry name" value="GH16_laminarinase_like"/>
    <property type="match status" value="1"/>
</dbReference>
<dbReference type="GO" id="GO:0005975">
    <property type="term" value="P:carbohydrate metabolic process"/>
    <property type="evidence" value="ECO:0007669"/>
    <property type="project" value="InterPro"/>
</dbReference>
<dbReference type="GO" id="GO:0004553">
    <property type="term" value="F:hydrolase activity, hydrolyzing O-glycosyl compounds"/>
    <property type="evidence" value="ECO:0007669"/>
    <property type="project" value="InterPro"/>
</dbReference>
<keyword evidence="5" id="KW-1185">Reference proteome</keyword>
<dbReference type="Proteomes" id="UP000219494">
    <property type="component" value="Unassembled WGS sequence"/>
</dbReference>
<keyword evidence="2" id="KW-0732">Signal</keyword>
<dbReference type="RefSeq" id="WP_179640897.1">
    <property type="nucleotide sequence ID" value="NZ_OBMI01000001.1"/>
</dbReference>
<dbReference type="PROSITE" id="PS51762">
    <property type="entry name" value="GH16_2"/>
    <property type="match status" value="1"/>
</dbReference>